<dbReference type="RefSeq" id="WP_192762981.1">
    <property type="nucleotide sequence ID" value="NZ_JADBDZ010000001.1"/>
</dbReference>
<accession>A0ABR9K2V2</accession>
<organism evidence="1 2">
    <name type="scientific">Actinomadura algeriensis</name>
    <dbReference type="NCBI Taxonomy" id="1679523"/>
    <lineage>
        <taxon>Bacteria</taxon>
        <taxon>Bacillati</taxon>
        <taxon>Actinomycetota</taxon>
        <taxon>Actinomycetes</taxon>
        <taxon>Streptosporangiales</taxon>
        <taxon>Thermomonosporaceae</taxon>
        <taxon>Actinomadura</taxon>
    </lineage>
</organism>
<evidence type="ECO:0000313" key="1">
    <source>
        <dbReference type="EMBL" id="MBE1537043.1"/>
    </source>
</evidence>
<keyword evidence="2" id="KW-1185">Reference proteome</keyword>
<reference evidence="1 2" key="1">
    <citation type="submission" date="2020-10" db="EMBL/GenBank/DDBJ databases">
        <title>Sequencing the genomes of 1000 actinobacteria strains.</title>
        <authorList>
            <person name="Klenk H.-P."/>
        </authorList>
    </citation>
    <scope>NUCLEOTIDE SEQUENCE [LARGE SCALE GENOMIC DNA]</scope>
    <source>
        <strain evidence="1 2">DSM 46744</strain>
    </source>
</reference>
<dbReference type="EMBL" id="JADBDZ010000001">
    <property type="protein sequence ID" value="MBE1537043.1"/>
    <property type="molecule type" value="Genomic_DNA"/>
</dbReference>
<evidence type="ECO:0008006" key="3">
    <source>
        <dbReference type="Google" id="ProtNLM"/>
    </source>
</evidence>
<protein>
    <recommendedName>
        <fullName evidence="3">GrpE protein</fullName>
    </recommendedName>
</protein>
<comment type="caution">
    <text evidence="1">The sequence shown here is derived from an EMBL/GenBank/DDBJ whole genome shotgun (WGS) entry which is preliminary data.</text>
</comment>
<dbReference type="Proteomes" id="UP000627838">
    <property type="component" value="Unassembled WGS sequence"/>
</dbReference>
<proteinExistence type="predicted"/>
<name>A0ABR9K2V2_9ACTN</name>
<evidence type="ECO:0000313" key="2">
    <source>
        <dbReference type="Proteomes" id="UP000627838"/>
    </source>
</evidence>
<gene>
    <name evidence="1" type="ORF">H4W34_006876</name>
</gene>
<sequence length="156" mass="17131">MLGRKRWKHLSDALDRIERRQDRVWTALLIKDPGAPAAVEAYDGLRKQVAAAASARFTHLTQLVQFDVAVAADPAPDTLAKLVDGWFEQAGIVRVTEATGDPDTDQPFQVVERTGDVPVVMEPAYVDQATGRVLRPGRLRYTKAATGAAPPEEEDR</sequence>